<name>A0ABD1WKQ1_9LAMI</name>
<sequence length="119" mass="13486">MAISISLTQYGLAPYWLGRAREPGNKNGGSSSVLGPLIIQVNSWTTLVTFVTIRPRGQITDRLTHRAIELMCERNLHIQMSDQNWPHSQAYGKVSKAKPSYLYQRLLDQVDCKSRNVNE</sequence>
<gene>
    <name evidence="1" type="ORF">Fot_10868</name>
</gene>
<comment type="caution">
    <text evidence="1">The sequence shown here is derived from an EMBL/GenBank/DDBJ whole genome shotgun (WGS) entry which is preliminary data.</text>
</comment>
<accession>A0ABD1WKQ1</accession>
<organism evidence="1 2">
    <name type="scientific">Forsythia ovata</name>
    <dbReference type="NCBI Taxonomy" id="205694"/>
    <lineage>
        <taxon>Eukaryota</taxon>
        <taxon>Viridiplantae</taxon>
        <taxon>Streptophyta</taxon>
        <taxon>Embryophyta</taxon>
        <taxon>Tracheophyta</taxon>
        <taxon>Spermatophyta</taxon>
        <taxon>Magnoliopsida</taxon>
        <taxon>eudicotyledons</taxon>
        <taxon>Gunneridae</taxon>
        <taxon>Pentapetalae</taxon>
        <taxon>asterids</taxon>
        <taxon>lamiids</taxon>
        <taxon>Lamiales</taxon>
        <taxon>Oleaceae</taxon>
        <taxon>Forsythieae</taxon>
        <taxon>Forsythia</taxon>
    </lineage>
</organism>
<reference evidence="2" key="1">
    <citation type="submission" date="2024-07" db="EMBL/GenBank/DDBJ databases">
        <title>Two chromosome-level genome assemblies of Korean endemic species Abeliophyllum distichum and Forsythia ovata (Oleaceae).</title>
        <authorList>
            <person name="Jang H."/>
        </authorList>
    </citation>
    <scope>NUCLEOTIDE SEQUENCE [LARGE SCALE GENOMIC DNA]</scope>
</reference>
<proteinExistence type="predicted"/>
<evidence type="ECO:0000313" key="1">
    <source>
        <dbReference type="EMBL" id="KAL2549338.1"/>
    </source>
</evidence>
<dbReference type="Proteomes" id="UP001604277">
    <property type="component" value="Unassembled WGS sequence"/>
</dbReference>
<protein>
    <submittedName>
        <fullName evidence="1">Uncharacterized protein</fullName>
    </submittedName>
</protein>
<dbReference type="EMBL" id="JBFOLJ010000003">
    <property type="protein sequence ID" value="KAL2549338.1"/>
    <property type="molecule type" value="Genomic_DNA"/>
</dbReference>
<dbReference type="AlphaFoldDB" id="A0ABD1WKQ1"/>
<keyword evidence="2" id="KW-1185">Reference proteome</keyword>
<evidence type="ECO:0000313" key="2">
    <source>
        <dbReference type="Proteomes" id="UP001604277"/>
    </source>
</evidence>